<evidence type="ECO:0000259" key="11">
    <source>
        <dbReference type="PROSITE" id="PS50112"/>
    </source>
</evidence>
<dbReference type="Pfam" id="PF25323">
    <property type="entry name" value="6TM_PilS"/>
    <property type="match status" value="1"/>
</dbReference>
<dbReference type="GO" id="GO:0006355">
    <property type="term" value="P:regulation of DNA-templated transcription"/>
    <property type="evidence" value="ECO:0007669"/>
    <property type="project" value="InterPro"/>
</dbReference>
<keyword evidence="7" id="KW-0067">ATP-binding</keyword>
<dbReference type="CDD" id="cd00075">
    <property type="entry name" value="HATPase"/>
    <property type="match status" value="1"/>
</dbReference>
<evidence type="ECO:0000256" key="4">
    <source>
        <dbReference type="ARBA" id="ARBA00022679"/>
    </source>
</evidence>
<dbReference type="GO" id="GO:0000155">
    <property type="term" value="F:phosphorelay sensor kinase activity"/>
    <property type="evidence" value="ECO:0007669"/>
    <property type="project" value="InterPro"/>
</dbReference>
<dbReference type="InterPro" id="IPR005467">
    <property type="entry name" value="His_kinase_dom"/>
</dbReference>
<dbReference type="SUPFAM" id="SSF55785">
    <property type="entry name" value="PYP-like sensor domain (PAS domain)"/>
    <property type="match status" value="1"/>
</dbReference>
<dbReference type="Gene3D" id="3.30.450.20">
    <property type="entry name" value="PAS domain"/>
    <property type="match status" value="1"/>
</dbReference>
<feature type="transmembrane region" description="Helical" evidence="9">
    <location>
        <begin position="176"/>
        <end position="196"/>
    </location>
</feature>
<dbReference type="Gene3D" id="1.10.287.130">
    <property type="match status" value="1"/>
</dbReference>
<dbReference type="PROSITE" id="PS50112">
    <property type="entry name" value="PAS"/>
    <property type="match status" value="1"/>
</dbReference>
<dbReference type="PROSITE" id="PS50109">
    <property type="entry name" value="HIS_KIN"/>
    <property type="match status" value="1"/>
</dbReference>
<protein>
    <recommendedName>
        <fullName evidence="2">histidine kinase</fullName>
        <ecNumber evidence="2">2.7.13.3</ecNumber>
    </recommendedName>
</protein>
<dbReference type="PANTHER" id="PTHR43065">
    <property type="entry name" value="SENSOR HISTIDINE KINASE"/>
    <property type="match status" value="1"/>
</dbReference>
<dbReference type="SMART" id="SM00388">
    <property type="entry name" value="HisKA"/>
    <property type="match status" value="1"/>
</dbReference>
<evidence type="ECO:0000256" key="2">
    <source>
        <dbReference type="ARBA" id="ARBA00012438"/>
    </source>
</evidence>
<dbReference type="InterPro" id="IPR036097">
    <property type="entry name" value="HisK_dim/P_sf"/>
</dbReference>
<comment type="catalytic activity">
    <reaction evidence="1">
        <text>ATP + protein L-histidine = ADP + protein N-phospho-L-histidine.</text>
        <dbReference type="EC" id="2.7.13.3"/>
    </reaction>
</comment>
<dbReference type="PANTHER" id="PTHR43065:SF10">
    <property type="entry name" value="PEROXIDE STRESS-ACTIVATED HISTIDINE KINASE MAK3"/>
    <property type="match status" value="1"/>
</dbReference>
<dbReference type="GO" id="GO:0005524">
    <property type="term" value="F:ATP binding"/>
    <property type="evidence" value="ECO:0007669"/>
    <property type="project" value="UniProtKB-KW"/>
</dbReference>
<evidence type="ECO:0000256" key="8">
    <source>
        <dbReference type="ARBA" id="ARBA00023012"/>
    </source>
</evidence>
<dbReference type="AlphaFoldDB" id="A0A7T5VAM1"/>
<feature type="domain" description="PAS" evidence="11">
    <location>
        <begin position="220"/>
        <end position="261"/>
    </location>
</feature>
<keyword evidence="9" id="KW-0812">Transmembrane</keyword>
<evidence type="ECO:0000256" key="1">
    <source>
        <dbReference type="ARBA" id="ARBA00000085"/>
    </source>
</evidence>
<gene>
    <name evidence="12" type="ORF">HP555_00075</name>
</gene>
<feature type="transmembrane region" description="Helical" evidence="9">
    <location>
        <begin position="51"/>
        <end position="77"/>
    </location>
</feature>
<dbReference type="Pfam" id="PF00512">
    <property type="entry name" value="HisKA"/>
    <property type="match status" value="1"/>
</dbReference>
<sequence length="569" mass="63592">MDCFRTTLLNKTPQADYESQRHLRWWILIRVILFTLLFALTTFFREQGHPLILPAASVTLLFLLGLYSFSILSVLLLNRRLCSIHQYGAIQLCFDVFFIALLVYATGCSDSDFSALLILPVIAAGLLLSRLGGLFIAAVTTFSYAAILILEQLRWIPVYFSATPYTPPTSFLASSNLFAIYGLLFFLAALLSGQLAGRLRITEKRLAHTAIEFDRLSILYKQIFDDISTGIITTDQYDFITSFNQAAERITGFSRSTALGKPFSQLLPNISLQEEQGRNVCDFQKQHGEAIRIGYSFSFLNMPVQKESEEKQPLRWKVITLQDISQIERMEKQVREAEKMAAIGELSASVAHDFRNPLAAISGSAQILATEKDDLSRLDAGTFKTLIGIILKESGRMAKTITDFLQFARPATIQAEWFDFNRMVDEVLMRRRTATFALMTGTVIKEVDGRLDCWGDRQQIQTVLNQLLDNACQAAGPQQGKVVLAACERVKDNQAEVQIEIRDQGPGIPDEQREKVFIPFFSSRTDGTGLGLAIVQQIIAAHGGRVEIDANAEFACVIRLLLPLPPPTP</sequence>
<dbReference type="CDD" id="cd00082">
    <property type="entry name" value="HisKA"/>
    <property type="match status" value="1"/>
</dbReference>
<feature type="domain" description="Histidine kinase" evidence="10">
    <location>
        <begin position="349"/>
        <end position="566"/>
    </location>
</feature>
<proteinExistence type="predicted"/>
<evidence type="ECO:0000313" key="13">
    <source>
        <dbReference type="Proteomes" id="UP000596092"/>
    </source>
</evidence>
<keyword evidence="3" id="KW-0597">Phosphoprotein</keyword>
<dbReference type="SMART" id="SM00091">
    <property type="entry name" value="PAS"/>
    <property type="match status" value="1"/>
</dbReference>
<evidence type="ECO:0000313" key="12">
    <source>
        <dbReference type="EMBL" id="QQG64366.1"/>
    </source>
</evidence>
<dbReference type="Pfam" id="PF02518">
    <property type="entry name" value="HATPase_c"/>
    <property type="match status" value="1"/>
</dbReference>
<evidence type="ECO:0000256" key="7">
    <source>
        <dbReference type="ARBA" id="ARBA00022840"/>
    </source>
</evidence>
<feature type="transmembrane region" description="Helical" evidence="9">
    <location>
        <begin position="134"/>
        <end position="156"/>
    </location>
</feature>
<dbReference type="SUPFAM" id="SSF55874">
    <property type="entry name" value="ATPase domain of HSP90 chaperone/DNA topoisomerase II/histidine kinase"/>
    <property type="match status" value="1"/>
</dbReference>
<dbReference type="RefSeq" id="WP_199263200.1">
    <property type="nucleotide sequence ID" value="NZ_CP054140.1"/>
</dbReference>
<dbReference type="CDD" id="cd00130">
    <property type="entry name" value="PAS"/>
    <property type="match status" value="1"/>
</dbReference>
<dbReference type="SMART" id="SM00387">
    <property type="entry name" value="HATPase_c"/>
    <property type="match status" value="1"/>
</dbReference>
<dbReference type="InterPro" id="IPR013767">
    <property type="entry name" value="PAS_fold"/>
</dbReference>
<keyword evidence="13" id="KW-1185">Reference proteome</keyword>
<accession>A0A7T5VAM1</accession>
<dbReference type="InterPro" id="IPR035965">
    <property type="entry name" value="PAS-like_dom_sf"/>
</dbReference>
<organism evidence="12 13">
    <name type="scientific">Desulfobulbus oligotrophicus</name>
    <dbReference type="NCBI Taxonomy" id="1909699"/>
    <lineage>
        <taxon>Bacteria</taxon>
        <taxon>Pseudomonadati</taxon>
        <taxon>Thermodesulfobacteriota</taxon>
        <taxon>Desulfobulbia</taxon>
        <taxon>Desulfobulbales</taxon>
        <taxon>Desulfobulbaceae</taxon>
        <taxon>Desulfobulbus</taxon>
    </lineage>
</organism>
<dbReference type="InterPro" id="IPR036890">
    <property type="entry name" value="HATPase_C_sf"/>
</dbReference>
<keyword evidence="4" id="KW-0808">Transferase</keyword>
<dbReference type="KEGG" id="dog:HP555_00075"/>
<dbReference type="Gene3D" id="3.30.565.10">
    <property type="entry name" value="Histidine kinase-like ATPase, C-terminal domain"/>
    <property type="match status" value="1"/>
</dbReference>
<dbReference type="NCBIfam" id="TIGR00229">
    <property type="entry name" value="sensory_box"/>
    <property type="match status" value="1"/>
</dbReference>
<dbReference type="InterPro" id="IPR000014">
    <property type="entry name" value="PAS"/>
</dbReference>
<evidence type="ECO:0000256" key="6">
    <source>
        <dbReference type="ARBA" id="ARBA00022777"/>
    </source>
</evidence>
<keyword evidence="8" id="KW-0902">Two-component regulatory system</keyword>
<dbReference type="InterPro" id="IPR003661">
    <property type="entry name" value="HisK_dim/P_dom"/>
</dbReference>
<evidence type="ECO:0000259" key="10">
    <source>
        <dbReference type="PROSITE" id="PS50109"/>
    </source>
</evidence>
<feature type="transmembrane region" description="Helical" evidence="9">
    <location>
        <begin position="89"/>
        <end position="107"/>
    </location>
</feature>
<dbReference type="EC" id="2.7.13.3" evidence="2"/>
<keyword evidence="9" id="KW-1133">Transmembrane helix</keyword>
<dbReference type="EMBL" id="CP054140">
    <property type="protein sequence ID" value="QQG64366.1"/>
    <property type="molecule type" value="Genomic_DNA"/>
</dbReference>
<keyword evidence="5" id="KW-0547">Nucleotide-binding</keyword>
<dbReference type="InterPro" id="IPR004358">
    <property type="entry name" value="Sig_transdc_His_kin-like_C"/>
</dbReference>
<keyword evidence="6" id="KW-0418">Kinase</keyword>
<dbReference type="SUPFAM" id="SSF47384">
    <property type="entry name" value="Homodimeric domain of signal transducing histidine kinase"/>
    <property type="match status" value="1"/>
</dbReference>
<evidence type="ECO:0000256" key="5">
    <source>
        <dbReference type="ARBA" id="ARBA00022741"/>
    </source>
</evidence>
<dbReference type="Pfam" id="PF00989">
    <property type="entry name" value="PAS"/>
    <property type="match status" value="1"/>
</dbReference>
<feature type="transmembrane region" description="Helical" evidence="9">
    <location>
        <begin position="25"/>
        <end position="45"/>
    </location>
</feature>
<dbReference type="InterPro" id="IPR003594">
    <property type="entry name" value="HATPase_dom"/>
</dbReference>
<keyword evidence="9" id="KW-0472">Membrane</keyword>
<evidence type="ECO:0000256" key="3">
    <source>
        <dbReference type="ARBA" id="ARBA00022553"/>
    </source>
</evidence>
<evidence type="ECO:0000256" key="9">
    <source>
        <dbReference type="SAM" id="Phobius"/>
    </source>
</evidence>
<dbReference type="PRINTS" id="PR00344">
    <property type="entry name" value="BCTRLSENSOR"/>
</dbReference>
<dbReference type="Proteomes" id="UP000596092">
    <property type="component" value="Chromosome"/>
</dbReference>
<name>A0A7T5VAM1_9BACT</name>
<reference evidence="12 13" key="1">
    <citation type="submission" date="2020-05" db="EMBL/GenBank/DDBJ databases">
        <title>Complete genome of Desulfobulbus oligotrophicus.</title>
        <authorList>
            <person name="Podar M."/>
        </authorList>
    </citation>
    <scope>NUCLEOTIDE SEQUENCE [LARGE SCALE GENOMIC DNA]</scope>
    <source>
        <strain evidence="12 13">Prop6</strain>
    </source>
</reference>